<evidence type="ECO:0000256" key="1">
    <source>
        <dbReference type="SAM" id="MobiDB-lite"/>
    </source>
</evidence>
<evidence type="ECO:0000313" key="3">
    <source>
        <dbReference type="Proteomes" id="UP000765509"/>
    </source>
</evidence>
<accession>A0A9Q3EQ76</accession>
<reference evidence="2" key="1">
    <citation type="submission" date="2021-03" db="EMBL/GenBank/DDBJ databases">
        <title>Draft genome sequence of rust myrtle Austropuccinia psidii MF-1, a brazilian biotype.</title>
        <authorList>
            <person name="Quecine M.C."/>
            <person name="Pachon D.M.R."/>
            <person name="Bonatelli M.L."/>
            <person name="Correr F.H."/>
            <person name="Franceschini L.M."/>
            <person name="Leite T.F."/>
            <person name="Margarido G.R.A."/>
            <person name="Almeida C.A."/>
            <person name="Ferrarezi J.A."/>
            <person name="Labate C.A."/>
        </authorList>
    </citation>
    <scope>NUCLEOTIDE SEQUENCE</scope>
    <source>
        <strain evidence="2">MF-1</strain>
    </source>
</reference>
<sequence length="154" mass="17330">MTSDFTKNTALLTNANTQTCLHARLGHPSNQTLKSMGLPIFKEDHCNIRIKGKMILKTFSEQLEDEDSNSHNPPEEEAIQISANWSMEESNEEIIAAHPTKRIKVIGPRHPTLISSRVREENILPYHRQHKALMTLSNTSDPASFKQASKSDNA</sequence>
<gene>
    <name evidence="2" type="ORF">O181_062666</name>
</gene>
<proteinExistence type="predicted"/>
<feature type="region of interest" description="Disordered" evidence="1">
    <location>
        <begin position="135"/>
        <end position="154"/>
    </location>
</feature>
<dbReference type="EMBL" id="AVOT02029933">
    <property type="protein sequence ID" value="MBW0522951.1"/>
    <property type="molecule type" value="Genomic_DNA"/>
</dbReference>
<keyword evidence="3" id="KW-1185">Reference proteome</keyword>
<dbReference type="Proteomes" id="UP000765509">
    <property type="component" value="Unassembled WGS sequence"/>
</dbReference>
<evidence type="ECO:0000313" key="2">
    <source>
        <dbReference type="EMBL" id="MBW0522951.1"/>
    </source>
</evidence>
<comment type="caution">
    <text evidence="2">The sequence shown here is derived from an EMBL/GenBank/DDBJ whole genome shotgun (WGS) entry which is preliminary data.</text>
</comment>
<dbReference type="AlphaFoldDB" id="A0A9Q3EQ76"/>
<evidence type="ECO:0008006" key="4">
    <source>
        <dbReference type="Google" id="ProtNLM"/>
    </source>
</evidence>
<organism evidence="2 3">
    <name type="scientific">Austropuccinia psidii MF-1</name>
    <dbReference type="NCBI Taxonomy" id="1389203"/>
    <lineage>
        <taxon>Eukaryota</taxon>
        <taxon>Fungi</taxon>
        <taxon>Dikarya</taxon>
        <taxon>Basidiomycota</taxon>
        <taxon>Pucciniomycotina</taxon>
        <taxon>Pucciniomycetes</taxon>
        <taxon>Pucciniales</taxon>
        <taxon>Sphaerophragmiaceae</taxon>
        <taxon>Austropuccinia</taxon>
    </lineage>
</organism>
<dbReference type="OrthoDB" id="2847449at2759"/>
<name>A0A9Q3EQ76_9BASI</name>
<protein>
    <recommendedName>
        <fullName evidence="4">GAG-pre-integrase domain-containing protein</fullName>
    </recommendedName>
</protein>